<dbReference type="InterPro" id="IPR013324">
    <property type="entry name" value="RNA_pol_sigma_r3/r4-like"/>
</dbReference>
<accession>A0AAJ2KS53</accession>
<evidence type="ECO:0000256" key="3">
    <source>
        <dbReference type="ARBA" id="ARBA00023082"/>
    </source>
</evidence>
<dbReference type="InterPro" id="IPR013325">
    <property type="entry name" value="RNA_pol_sigma_r2"/>
</dbReference>
<sequence>MNDAQVGELLQEPLNMIRSYLLKMGAVKEDAEDIIQETAYQFLLYMDSVTIENVEGWLFRVAVNRYYDLSRKQTRRRNILLTFNVEKLIEETTPESTFLRLEEGTVVRAVLGKLKEKYSELLLLKYSTGLSIQEIAMVMSMKEGTVKTNLYRARQQFIKEYRRLEDDR</sequence>
<dbReference type="RefSeq" id="WP_289235953.1">
    <property type="nucleotide sequence ID" value="NZ_CP117835.1"/>
</dbReference>
<protein>
    <submittedName>
        <fullName evidence="8">Sigma-70 family RNA polymerase sigma factor</fullName>
    </submittedName>
</protein>
<dbReference type="PANTHER" id="PTHR43133">
    <property type="entry name" value="RNA POLYMERASE ECF-TYPE SIGMA FACTO"/>
    <property type="match status" value="1"/>
</dbReference>
<evidence type="ECO:0000256" key="5">
    <source>
        <dbReference type="ARBA" id="ARBA00023163"/>
    </source>
</evidence>
<dbReference type="GO" id="GO:0016987">
    <property type="term" value="F:sigma factor activity"/>
    <property type="evidence" value="ECO:0007669"/>
    <property type="project" value="UniProtKB-KW"/>
</dbReference>
<evidence type="ECO:0000256" key="4">
    <source>
        <dbReference type="ARBA" id="ARBA00023125"/>
    </source>
</evidence>
<evidence type="ECO:0000259" key="7">
    <source>
        <dbReference type="Pfam" id="PF08281"/>
    </source>
</evidence>
<dbReference type="SUPFAM" id="SSF88946">
    <property type="entry name" value="Sigma2 domain of RNA polymerase sigma factors"/>
    <property type="match status" value="1"/>
</dbReference>
<dbReference type="InterPro" id="IPR039425">
    <property type="entry name" value="RNA_pol_sigma-70-like"/>
</dbReference>
<name>A0AAJ2KS53_ALKPS</name>
<feature type="domain" description="RNA polymerase sigma factor 70 region 4 type 2" evidence="7">
    <location>
        <begin position="107"/>
        <end position="156"/>
    </location>
</feature>
<dbReference type="AlphaFoldDB" id="A0AAJ2KS53"/>
<keyword evidence="4" id="KW-0238">DNA-binding</keyword>
<organism evidence="8 9">
    <name type="scientific">Alkalihalophilus pseudofirmus</name>
    <name type="common">Bacillus pseudofirmus</name>
    <dbReference type="NCBI Taxonomy" id="79885"/>
    <lineage>
        <taxon>Bacteria</taxon>
        <taxon>Bacillati</taxon>
        <taxon>Bacillota</taxon>
        <taxon>Bacilli</taxon>
        <taxon>Bacillales</taxon>
        <taxon>Bacillaceae</taxon>
        <taxon>Alkalihalophilus</taxon>
    </lineage>
</organism>
<dbReference type="InterPro" id="IPR007627">
    <property type="entry name" value="RNA_pol_sigma70_r2"/>
</dbReference>
<evidence type="ECO:0000256" key="2">
    <source>
        <dbReference type="ARBA" id="ARBA00023015"/>
    </source>
</evidence>
<dbReference type="EMBL" id="JAWJAY010000001">
    <property type="protein sequence ID" value="MDV2883629.1"/>
    <property type="molecule type" value="Genomic_DNA"/>
</dbReference>
<dbReference type="CDD" id="cd06171">
    <property type="entry name" value="Sigma70_r4"/>
    <property type="match status" value="1"/>
</dbReference>
<evidence type="ECO:0000259" key="6">
    <source>
        <dbReference type="Pfam" id="PF04542"/>
    </source>
</evidence>
<dbReference type="InterPro" id="IPR014284">
    <property type="entry name" value="RNA_pol_sigma-70_dom"/>
</dbReference>
<feature type="domain" description="RNA polymerase sigma-70 region 2" evidence="6">
    <location>
        <begin position="14"/>
        <end position="76"/>
    </location>
</feature>
<dbReference type="PANTHER" id="PTHR43133:SF8">
    <property type="entry name" value="RNA POLYMERASE SIGMA FACTOR HI_1459-RELATED"/>
    <property type="match status" value="1"/>
</dbReference>
<dbReference type="Pfam" id="PF04542">
    <property type="entry name" value="Sigma70_r2"/>
    <property type="match status" value="1"/>
</dbReference>
<evidence type="ECO:0000313" key="9">
    <source>
        <dbReference type="Proteomes" id="UP001285636"/>
    </source>
</evidence>
<dbReference type="SUPFAM" id="SSF88659">
    <property type="entry name" value="Sigma3 and sigma4 domains of RNA polymerase sigma factors"/>
    <property type="match status" value="1"/>
</dbReference>
<dbReference type="NCBIfam" id="TIGR02937">
    <property type="entry name" value="sigma70-ECF"/>
    <property type="match status" value="1"/>
</dbReference>
<comment type="similarity">
    <text evidence="1">Belongs to the sigma-70 factor family. ECF subfamily.</text>
</comment>
<gene>
    <name evidence="8" type="ORF">RYX45_00450</name>
</gene>
<dbReference type="Pfam" id="PF08281">
    <property type="entry name" value="Sigma70_r4_2"/>
    <property type="match status" value="1"/>
</dbReference>
<dbReference type="GO" id="GO:0006352">
    <property type="term" value="P:DNA-templated transcription initiation"/>
    <property type="evidence" value="ECO:0007669"/>
    <property type="project" value="InterPro"/>
</dbReference>
<keyword evidence="3" id="KW-0731">Sigma factor</keyword>
<evidence type="ECO:0000313" key="8">
    <source>
        <dbReference type="EMBL" id="MDV2883629.1"/>
    </source>
</evidence>
<dbReference type="Gene3D" id="1.10.1740.10">
    <property type="match status" value="1"/>
</dbReference>
<evidence type="ECO:0000256" key="1">
    <source>
        <dbReference type="ARBA" id="ARBA00010641"/>
    </source>
</evidence>
<keyword evidence="2" id="KW-0805">Transcription regulation</keyword>
<proteinExistence type="inferred from homology"/>
<dbReference type="GO" id="GO:0003677">
    <property type="term" value="F:DNA binding"/>
    <property type="evidence" value="ECO:0007669"/>
    <property type="project" value="UniProtKB-KW"/>
</dbReference>
<dbReference type="InterPro" id="IPR013249">
    <property type="entry name" value="RNA_pol_sigma70_r4_t2"/>
</dbReference>
<keyword evidence="5" id="KW-0804">Transcription</keyword>
<dbReference type="Gene3D" id="1.10.10.10">
    <property type="entry name" value="Winged helix-like DNA-binding domain superfamily/Winged helix DNA-binding domain"/>
    <property type="match status" value="1"/>
</dbReference>
<dbReference type="InterPro" id="IPR036388">
    <property type="entry name" value="WH-like_DNA-bd_sf"/>
</dbReference>
<reference evidence="8" key="1">
    <citation type="submission" date="2023-10" db="EMBL/GenBank/DDBJ databases">
        <title>Screening of Alkalihalophilus pseudofirmusBZ-TG-HK211 and Its Alleviation of Salt Stress on Rapeseed Growth.</title>
        <authorList>
            <person name="Zhao B."/>
            <person name="Guo T."/>
        </authorList>
    </citation>
    <scope>NUCLEOTIDE SEQUENCE</scope>
    <source>
        <strain evidence="8">BZ-TG-HK211</strain>
    </source>
</reference>
<dbReference type="Proteomes" id="UP001285636">
    <property type="component" value="Unassembled WGS sequence"/>
</dbReference>
<comment type="caution">
    <text evidence="8">The sequence shown here is derived from an EMBL/GenBank/DDBJ whole genome shotgun (WGS) entry which is preliminary data.</text>
</comment>